<dbReference type="InterPro" id="IPR029061">
    <property type="entry name" value="THDP-binding"/>
</dbReference>
<comment type="cofactor">
    <cofactor evidence="1">
        <name>Mg(2+)</name>
        <dbReference type="ChEBI" id="CHEBI:18420"/>
    </cofactor>
</comment>
<feature type="domain" description="Thiamine pyrophosphate enzyme TPP-binding" evidence="10">
    <location>
        <begin position="47"/>
        <end position="192"/>
    </location>
</feature>
<dbReference type="Proteomes" id="UP000214975">
    <property type="component" value="Chromosome"/>
</dbReference>
<dbReference type="EMBL" id="NKHD01000014">
    <property type="protein sequence ID" value="OXT08482.1"/>
    <property type="molecule type" value="Genomic_DNA"/>
</dbReference>
<dbReference type="GO" id="GO:0051536">
    <property type="term" value="F:iron-sulfur cluster binding"/>
    <property type="evidence" value="ECO:0007669"/>
    <property type="project" value="UniProtKB-KW"/>
</dbReference>
<evidence type="ECO:0000256" key="3">
    <source>
        <dbReference type="ARBA" id="ARBA00001966"/>
    </source>
</evidence>
<comment type="cofactor">
    <cofactor evidence="2">
        <name>thiamine diphosphate</name>
        <dbReference type="ChEBI" id="CHEBI:58937"/>
    </cofactor>
</comment>
<evidence type="ECO:0000256" key="9">
    <source>
        <dbReference type="ARBA" id="ARBA00023052"/>
    </source>
</evidence>
<dbReference type="Proteomes" id="UP000215301">
    <property type="component" value="Unassembled WGS sequence"/>
</dbReference>
<dbReference type="InterPro" id="IPR011896">
    <property type="entry name" value="OFOB"/>
</dbReference>
<feature type="domain" description="Pyruvate ferredoxin oxidoreductase beta subunit C-terminal" evidence="11">
    <location>
        <begin position="196"/>
        <end position="259"/>
    </location>
</feature>
<dbReference type="CDD" id="cd03375">
    <property type="entry name" value="TPP_OGFOR"/>
    <property type="match status" value="1"/>
</dbReference>
<evidence type="ECO:0000256" key="6">
    <source>
        <dbReference type="ARBA" id="ARBA00023002"/>
    </source>
</evidence>
<dbReference type="GO" id="GO:0030976">
    <property type="term" value="F:thiamine pyrophosphate binding"/>
    <property type="evidence" value="ECO:0007669"/>
    <property type="project" value="InterPro"/>
</dbReference>
<organism evidence="13 15">
    <name type="scientific">Thermoanaerobacterium thermosaccharolyticum</name>
    <name type="common">Clostridium thermosaccharolyticum</name>
    <dbReference type="NCBI Taxonomy" id="1517"/>
    <lineage>
        <taxon>Bacteria</taxon>
        <taxon>Bacillati</taxon>
        <taxon>Bacillota</taxon>
        <taxon>Clostridia</taxon>
        <taxon>Thermoanaerobacterales</taxon>
        <taxon>Thermoanaerobacteraceae</taxon>
        <taxon>Thermoanaerobacterium</taxon>
    </lineage>
</organism>
<dbReference type="GO" id="GO:0016625">
    <property type="term" value="F:oxidoreductase activity, acting on the aldehyde or oxo group of donors, iron-sulfur protein as acceptor"/>
    <property type="evidence" value="ECO:0007669"/>
    <property type="project" value="UniProtKB-ARBA"/>
</dbReference>
<name>A0A231VJU7_THETR</name>
<keyword evidence="6" id="KW-0560">Oxidoreductase</keyword>
<dbReference type="InterPro" id="IPR051457">
    <property type="entry name" value="2-oxoacid:Fd_oxidoreductase"/>
</dbReference>
<evidence type="ECO:0000256" key="8">
    <source>
        <dbReference type="ARBA" id="ARBA00023014"/>
    </source>
</evidence>
<comment type="cofactor">
    <cofactor evidence="3">
        <name>[4Fe-4S] cluster</name>
        <dbReference type="ChEBI" id="CHEBI:49883"/>
    </cofactor>
</comment>
<evidence type="ECO:0000256" key="1">
    <source>
        <dbReference type="ARBA" id="ARBA00001946"/>
    </source>
</evidence>
<gene>
    <name evidence="13" type="ORF">CE561_04915</name>
    <name evidence="12" type="ORF">Thert_01190</name>
</gene>
<dbReference type="GO" id="GO:0045333">
    <property type="term" value="P:cellular respiration"/>
    <property type="evidence" value="ECO:0007669"/>
    <property type="project" value="UniProtKB-ARBA"/>
</dbReference>
<accession>A0A231VJU7</accession>
<dbReference type="PANTHER" id="PTHR48084">
    <property type="entry name" value="2-OXOGLUTARATE OXIDOREDUCTASE SUBUNIT KORB-RELATED"/>
    <property type="match status" value="1"/>
</dbReference>
<dbReference type="GO" id="GO:0046872">
    <property type="term" value="F:metal ion binding"/>
    <property type="evidence" value="ECO:0007669"/>
    <property type="project" value="UniProtKB-KW"/>
</dbReference>
<evidence type="ECO:0000313" key="15">
    <source>
        <dbReference type="Proteomes" id="UP000215301"/>
    </source>
</evidence>
<evidence type="ECO:0000313" key="13">
    <source>
        <dbReference type="EMBL" id="OXT08482.1"/>
    </source>
</evidence>
<dbReference type="InterPro" id="IPR011766">
    <property type="entry name" value="TPP_enzyme_TPP-bd"/>
</dbReference>
<evidence type="ECO:0000256" key="2">
    <source>
        <dbReference type="ARBA" id="ARBA00001964"/>
    </source>
</evidence>
<evidence type="ECO:0000256" key="4">
    <source>
        <dbReference type="ARBA" id="ARBA00022723"/>
    </source>
</evidence>
<dbReference type="EMBL" id="CP016893">
    <property type="protein sequence ID" value="AST57280.1"/>
    <property type="molecule type" value="Genomic_DNA"/>
</dbReference>
<dbReference type="RefSeq" id="WP_094044526.1">
    <property type="nucleotide sequence ID" value="NZ_CP016893.1"/>
</dbReference>
<keyword evidence="4" id="KW-0479">Metal-binding</keyword>
<dbReference type="PANTHER" id="PTHR48084:SF4">
    <property type="entry name" value="2-OXOGLUTARATE OXIDOREDUCTASE SUBUNIT KORB"/>
    <property type="match status" value="1"/>
</dbReference>
<dbReference type="Gene3D" id="3.40.50.970">
    <property type="match status" value="1"/>
</dbReference>
<dbReference type="Pfam" id="PF12367">
    <property type="entry name" value="PFO_beta_C"/>
    <property type="match status" value="1"/>
</dbReference>
<evidence type="ECO:0000259" key="11">
    <source>
        <dbReference type="Pfam" id="PF12367"/>
    </source>
</evidence>
<evidence type="ECO:0000256" key="7">
    <source>
        <dbReference type="ARBA" id="ARBA00023004"/>
    </source>
</evidence>
<keyword evidence="9" id="KW-0786">Thiamine pyrophosphate</keyword>
<keyword evidence="5" id="KW-0460">Magnesium</keyword>
<keyword evidence="8" id="KW-0411">Iron-sulfur</keyword>
<dbReference type="Pfam" id="PF02775">
    <property type="entry name" value="TPP_enzyme_C"/>
    <property type="match status" value="1"/>
</dbReference>
<evidence type="ECO:0000256" key="5">
    <source>
        <dbReference type="ARBA" id="ARBA00022842"/>
    </source>
</evidence>
<protein>
    <submittedName>
        <fullName evidence="12 13">2-oxoacid ferredoxin oxidoreductase</fullName>
    </submittedName>
</protein>
<evidence type="ECO:0000313" key="14">
    <source>
        <dbReference type="Proteomes" id="UP000214975"/>
    </source>
</evidence>
<proteinExistence type="predicted"/>
<dbReference type="InterPro" id="IPR032686">
    <property type="entry name" value="PFO_beta_C"/>
</dbReference>
<reference evidence="13 15" key="2">
    <citation type="submission" date="2017-06" db="EMBL/GenBank/DDBJ databases">
        <title>Isolation and characterization of a thermophilic and butanogenic Thermoanaerobacterium thermosaccharolyticum M5 capable of efficient degradation of hemicellulose.</title>
        <authorList>
            <person name="Xin F."/>
            <person name="Jiang Y."/>
        </authorList>
    </citation>
    <scope>NUCLEOTIDE SEQUENCE [LARGE SCALE GENOMIC DNA]</scope>
    <source>
        <strain evidence="13 15">M5</strain>
    </source>
</reference>
<sequence length="282" mass="31408">MNTAFETYETAWCPGCGNFGILNALKDALTELGLKPHQVVIASGIGQAAKMPHYINVNGFNGLHGRALPPATAINIANKDLKVIINSGDGDTYGEGGNHFIHAIRRNANIAHFVHDNQIYGLTKGQASPTTAKGQKTSLQFDGVILDPVKPIKLALTMGAGFVARSFSGNYEHLKKMMKEAIMYDGYALLDIFQPCVTFNRVNTFKWYNDRVYELPNDYDYTDLDNAFKVADEWGDRIPIGIIYKVEKPMYIDNISFLKDGPPLVDAKYDPIMAEKYLDDFR</sequence>
<evidence type="ECO:0000259" key="10">
    <source>
        <dbReference type="Pfam" id="PF02775"/>
    </source>
</evidence>
<dbReference type="AlphaFoldDB" id="A0A231VJU7"/>
<dbReference type="NCBIfam" id="TIGR02177">
    <property type="entry name" value="PorB_KorB"/>
    <property type="match status" value="1"/>
</dbReference>
<dbReference type="SUPFAM" id="SSF52518">
    <property type="entry name" value="Thiamin diphosphate-binding fold (THDP-binding)"/>
    <property type="match status" value="1"/>
</dbReference>
<reference evidence="12 14" key="1">
    <citation type="submission" date="2016-08" db="EMBL/GenBank/DDBJ databases">
        <title>A novel genetic cassette of butanologenic Thermoanaerobacterium thermosaccharolyticum that directly convert cellulose to butanol.</title>
        <authorList>
            <person name="Li T."/>
            <person name="He J."/>
        </authorList>
    </citation>
    <scope>NUCLEOTIDE SEQUENCE [LARGE SCALE GENOMIC DNA]</scope>
    <source>
        <strain evidence="12 14">TG57</strain>
    </source>
</reference>
<keyword evidence="7" id="KW-0408">Iron</keyword>
<evidence type="ECO:0000313" key="12">
    <source>
        <dbReference type="EMBL" id="AST57280.1"/>
    </source>
</evidence>